<proteinExistence type="predicted"/>
<dbReference type="STRING" id="81409.SAMN04515656_104132"/>
<dbReference type="Gene3D" id="1.20.140.160">
    <property type="match status" value="1"/>
</dbReference>
<evidence type="ECO:0000313" key="2">
    <source>
        <dbReference type="EMBL" id="SEA15516.1"/>
    </source>
</evidence>
<name>A0A1H3YVJ2_9FIRM</name>
<evidence type="ECO:0000313" key="3">
    <source>
        <dbReference type="Proteomes" id="UP000199394"/>
    </source>
</evidence>
<feature type="coiled-coil region" evidence="1">
    <location>
        <begin position="16"/>
        <end position="43"/>
    </location>
</feature>
<accession>A0A1H3YVJ2</accession>
<evidence type="ECO:0008006" key="4">
    <source>
        <dbReference type="Google" id="ProtNLM"/>
    </source>
</evidence>
<sequence length="166" mass="19816">MTGEERKAKVHWLMRYRIAENRIERMKAEQERWRQRATSITQRPTYFQYRGKSDQEKMTKEERRRNAMAPVIIRGGRGLSMEDIVAEIEALDHDIQDMVDRALQLRRDIGQAIKALADDREQLVLYYKYCDGLYLEEICVKMGYSYQHLCRIHNRALISLKMSNDE</sequence>
<protein>
    <recommendedName>
        <fullName evidence="4">Sigma-70, region 4</fullName>
    </recommendedName>
</protein>
<gene>
    <name evidence="2" type="ORF">SAMN04515656_104132</name>
</gene>
<dbReference type="InterPro" id="IPR010861">
    <property type="entry name" value="DUF1492"/>
</dbReference>
<keyword evidence="3" id="KW-1185">Reference proteome</keyword>
<dbReference type="AlphaFoldDB" id="A0A1H3YVJ2"/>
<dbReference type="OrthoDB" id="3242975at2"/>
<organism evidence="2 3">
    <name type="scientific">Eubacterium aggregans</name>
    <dbReference type="NCBI Taxonomy" id="81409"/>
    <lineage>
        <taxon>Bacteria</taxon>
        <taxon>Bacillati</taxon>
        <taxon>Bacillota</taxon>
        <taxon>Clostridia</taxon>
        <taxon>Eubacteriales</taxon>
        <taxon>Eubacteriaceae</taxon>
        <taxon>Eubacterium</taxon>
    </lineage>
</organism>
<dbReference type="SUPFAM" id="SSF88659">
    <property type="entry name" value="Sigma3 and sigma4 domains of RNA polymerase sigma factors"/>
    <property type="match status" value="1"/>
</dbReference>
<evidence type="ECO:0000256" key="1">
    <source>
        <dbReference type="SAM" id="Coils"/>
    </source>
</evidence>
<dbReference type="Pfam" id="PF07374">
    <property type="entry name" value="DUF1492"/>
    <property type="match status" value="1"/>
</dbReference>
<dbReference type="RefSeq" id="WP_090305254.1">
    <property type="nucleotide sequence ID" value="NZ_FNRK01000004.1"/>
</dbReference>
<dbReference type="Proteomes" id="UP000199394">
    <property type="component" value="Unassembled WGS sequence"/>
</dbReference>
<dbReference type="EMBL" id="FNRK01000004">
    <property type="protein sequence ID" value="SEA15516.1"/>
    <property type="molecule type" value="Genomic_DNA"/>
</dbReference>
<dbReference type="InterPro" id="IPR013324">
    <property type="entry name" value="RNA_pol_sigma_r3/r4-like"/>
</dbReference>
<keyword evidence="1" id="KW-0175">Coiled coil</keyword>
<reference evidence="2 3" key="1">
    <citation type="submission" date="2016-10" db="EMBL/GenBank/DDBJ databases">
        <authorList>
            <person name="de Groot N.N."/>
        </authorList>
    </citation>
    <scope>NUCLEOTIDE SEQUENCE [LARGE SCALE GENOMIC DNA]</scope>
    <source>
        <strain evidence="2 3">SR12</strain>
    </source>
</reference>
<feature type="coiled-coil region" evidence="1">
    <location>
        <begin position="81"/>
        <end position="108"/>
    </location>
</feature>